<dbReference type="RefSeq" id="WP_047579082.1">
    <property type="nucleotide sequence ID" value="NZ_JAEIKL010000055.1"/>
</dbReference>
<dbReference type="GO" id="GO:0004803">
    <property type="term" value="F:transposase activity"/>
    <property type="evidence" value="ECO:0007669"/>
    <property type="project" value="InterPro"/>
</dbReference>
<evidence type="ECO:0000256" key="1">
    <source>
        <dbReference type="ARBA" id="ARBA00009964"/>
    </source>
</evidence>
<dbReference type="InterPro" id="IPR002514">
    <property type="entry name" value="Transposase_8"/>
</dbReference>
<sequence length="105" mass="11571">MRQRSSYPKSFKAQVVQECLQPGATISSVAIHHGINANVIRKWLPTYRDRLPATLPAFVPVKTPPRRAIEEMAIISLSLGDKSITVKWPSSDPDGCARFISGLAQ</sequence>
<comment type="similarity">
    <text evidence="1">Belongs to the transposase 8 family.</text>
</comment>
<proteinExistence type="inferred from homology"/>
<accession>A0A085UQM8</accession>
<dbReference type="AlphaFoldDB" id="A0A085UQM8"/>
<dbReference type="EMBL" id="JPQT01000146">
    <property type="protein sequence ID" value="KFE45491.1"/>
    <property type="molecule type" value="Genomic_DNA"/>
</dbReference>
<dbReference type="Pfam" id="PF01527">
    <property type="entry name" value="HTH_Tnp_1"/>
    <property type="match status" value="1"/>
</dbReference>
<dbReference type="Proteomes" id="UP000028643">
    <property type="component" value="Unassembled WGS sequence"/>
</dbReference>
<dbReference type="PATRIC" id="fig|317.174.peg.5533"/>
<name>A0A085UQM8_PSESX</name>
<dbReference type="NCBIfam" id="NF047595">
    <property type="entry name" value="IS66_ISRel24_TnpA"/>
    <property type="match status" value="1"/>
</dbReference>
<dbReference type="InterPro" id="IPR009057">
    <property type="entry name" value="Homeodomain-like_sf"/>
</dbReference>
<gene>
    <name evidence="2" type="ORF">IV02_27105</name>
</gene>
<comment type="caution">
    <text evidence="2">The sequence shown here is derived from an EMBL/GenBank/DDBJ whole genome shotgun (WGS) entry which is preliminary data.</text>
</comment>
<evidence type="ECO:0000313" key="3">
    <source>
        <dbReference type="Proteomes" id="UP000028643"/>
    </source>
</evidence>
<dbReference type="GO" id="GO:0006313">
    <property type="term" value="P:DNA transposition"/>
    <property type="evidence" value="ECO:0007669"/>
    <property type="project" value="InterPro"/>
</dbReference>
<organism evidence="2 3">
    <name type="scientific">Pseudomonas syringae</name>
    <dbReference type="NCBI Taxonomy" id="317"/>
    <lineage>
        <taxon>Bacteria</taxon>
        <taxon>Pseudomonadati</taxon>
        <taxon>Pseudomonadota</taxon>
        <taxon>Gammaproteobacteria</taxon>
        <taxon>Pseudomonadales</taxon>
        <taxon>Pseudomonadaceae</taxon>
        <taxon>Pseudomonas</taxon>
    </lineage>
</organism>
<protein>
    <submittedName>
        <fullName evidence="2">Transposase</fullName>
    </submittedName>
</protein>
<dbReference type="SUPFAM" id="SSF46689">
    <property type="entry name" value="Homeodomain-like"/>
    <property type="match status" value="1"/>
</dbReference>
<dbReference type="GO" id="GO:0003677">
    <property type="term" value="F:DNA binding"/>
    <property type="evidence" value="ECO:0007669"/>
    <property type="project" value="InterPro"/>
</dbReference>
<reference evidence="2 3" key="1">
    <citation type="submission" date="2014-07" db="EMBL/GenBank/DDBJ databases">
        <title>Draft Genome Sequences of Environmental Pseudomonas syringae strains.</title>
        <authorList>
            <person name="Baltrus D.A."/>
            <person name="Berge O."/>
            <person name="Morris C."/>
        </authorList>
    </citation>
    <scope>NUCLEOTIDE SEQUENCE [LARGE SCALE GENOMIC DNA]</scope>
    <source>
        <strain evidence="2 3">CEB003</strain>
    </source>
</reference>
<evidence type="ECO:0000313" key="2">
    <source>
        <dbReference type="EMBL" id="KFE45491.1"/>
    </source>
</evidence>